<keyword evidence="1" id="KW-0732">Signal</keyword>
<dbReference type="Gene3D" id="3.10.450.50">
    <property type="match status" value="1"/>
</dbReference>
<reference evidence="2 3" key="1">
    <citation type="submission" date="2019-04" db="EMBL/GenBank/DDBJ databases">
        <title>Genome of a novel bacterium Candidatus Jettenia ecosi reconstructed from metagenome of an anammox bioreactor.</title>
        <authorList>
            <person name="Mardanov A.V."/>
            <person name="Beletsky A.V."/>
            <person name="Ravin N.V."/>
            <person name="Botchkova E.A."/>
            <person name="Litti Y.V."/>
            <person name="Nozhevnikova A.N."/>
        </authorList>
    </citation>
    <scope>NUCLEOTIDE SEQUENCE [LARGE SCALE GENOMIC DNA]</scope>
    <source>
        <strain evidence="2">J2</strain>
    </source>
</reference>
<organism evidence="2 3">
    <name type="scientific">Candidatus Jettenia ecosi</name>
    <dbReference type="NCBI Taxonomy" id="2494326"/>
    <lineage>
        <taxon>Bacteria</taxon>
        <taxon>Pseudomonadati</taxon>
        <taxon>Planctomycetota</taxon>
        <taxon>Candidatus Brocadiia</taxon>
        <taxon>Candidatus Brocadiales</taxon>
        <taxon>Candidatus Brocadiaceae</taxon>
        <taxon>Candidatus Jettenia</taxon>
    </lineage>
</organism>
<feature type="signal peptide" evidence="1">
    <location>
        <begin position="1"/>
        <end position="21"/>
    </location>
</feature>
<comment type="caution">
    <text evidence="2">The sequence shown here is derived from an EMBL/GenBank/DDBJ whole genome shotgun (WGS) entry which is preliminary data.</text>
</comment>
<protein>
    <recommendedName>
        <fullName evidence="4">DUF3828 domain-containing protein</fullName>
    </recommendedName>
</protein>
<evidence type="ECO:0000313" key="3">
    <source>
        <dbReference type="Proteomes" id="UP000319783"/>
    </source>
</evidence>
<evidence type="ECO:0008006" key="4">
    <source>
        <dbReference type="Google" id="ProtNLM"/>
    </source>
</evidence>
<dbReference type="Proteomes" id="UP000319783">
    <property type="component" value="Unassembled WGS sequence"/>
</dbReference>
<gene>
    <name evidence="2" type="ORF">JETT_1778</name>
</gene>
<dbReference type="AlphaFoldDB" id="A0A533QC30"/>
<feature type="chain" id="PRO_5022225635" description="DUF3828 domain-containing protein" evidence="1">
    <location>
        <begin position="22"/>
        <end position="197"/>
    </location>
</feature>
<accession>A0A533QC30</accession>
<dbReference type="EMBL" id="SULG01000031">
    <property type="protein sequence ID" value="TLD41989.1"/>
    <property type="molecule type" value="Genomic_DNA"/>
</dbReference>
<evidence type="ECO:0000313" key="2">
    <source>
        <dbReference type="EMBL" id="TLD41989.1"/>
    </source>
</evidence>
<evidence type="ECO:0000256" key="1">
    <source>
        <dbReference type="SAM" id="SignalP"/>
    </source>
</evidence>
<proteinExistence type="predicted"/>
<name>A0A533QC30_9BACT</name>
<sequence length="197" mass="22133">MRKIIIILFITILASFRASHAQDSPKAVVEKYLEAVRNNNYDTAYSYISKTDTTIIDWLELIKYVRKITPPKLTEVIDLAHSAVQQEIVDTSIRDTTALVKTRSIVPDMEETLRVTQDPEGIKFLLQHGGLPVKEKSGECALVVEDGSWKISKVRGVSSDQAAEIATDFAELILGKDEAKIIREKINEFMRKQEGGI</sequence>